<sequence>MDLMEQKVTKEGHEQYNELTHNLGGETMPYLTTGLFDNTAVAGVRPSSTLSVNISNNDTSTVAIQIEGFFQSGTTKVKYVEEFFTLAAGAVALKSYYAQFDAFEFQLFVSSQAVEVSAWGKDATGNLTSAHRAVATEINPF</sequence>
<dbReference type="AlphaFoldDB" id="A0A1Q8QYB1"/>
<dbReference type="EMBL" id="MLBF01000009">
    <property type="protein sequence ID" value="OLN32317.1"/>
    <property type="molecule type" value="Genomic_DNA"/>
</dbReference>
<accession>A0A1Q8QYB1</accession>
<name>A0A1Q8QYB1_9FIRM</name>
<dbReference type="STRING" id="1888891.DSOL_1637"/>
<organism evidence="1 2">
    <name type="scientific">Desulfosporosinus metallidurans</name>
    <dbReference type="NCBI Taxonomy" id="1888891"/>
    <lineage>
        <taxon>Bacteria</taxon>
        <taxon>Bacillati</taxon>
        <taxon>Bacillota</taxon>
        <taxon>Clostridia</taxon>
        <taxon>Eubacteriales</taxon>
        <taxon>Desulfitobacteriaceae</taxon>
        <taxon>Desulfosporosinus</taxon>
    </lineage>
</organism>
<protein>
    <submittedName>
        <fullName evidence="1">Flagellar hook-length control protein FliK</fullName>
    </submittedName>
</protein>
<comment type="caution">
    <text evidence="1">The sequence shown here is derived from an EMBL/GenBank/DDBJ whole genome shotgun (WGS) entry which is preliminary data.</text>
</comment>
<keyword evidence="1" id="KW-0969">Cilium</keyword>
<reference evidence="1 2" key="1">
    <citation type="submission" date="2016-09" db="EMBL/GenBank/DDBJ databases">
        <title>Complete genome of Desulfosporosinus sp. OL.</title>
        <authorList>
            <person name="Mardanov A."/>
            <person name="Beletsky A."/>
            <person name="Panova A."/>
            <person name="Karnachuk O."/>
            <person name="Ravin N."/>
        </authorList>
    </citation>
    <scope>NUCLEOTIDE SEQUENCE [LARGE SCALE GENOMIC DNA]</scope>
    <source>
        <strain evidence="1 2">OL</strain>
    </source>
</reference>
<evidence type="ECO:0000313" key="2">
    <source>
        <dbReference type="Proteomes" id="UP000186102"/>
    </source>
</evidence>
<keyword evidence="1" id="KW-0966">Cell projection</keyword>
<proteinExistence type="predicted"/>
<evidence type="ECO:0000313" key="1">
    <source>
        <dbReference type="EMBL" id="OLN32317.1"/>
    </source>
</evidence>
<gene>
    <name evidence="1" type="ORF">DSOL_1637</name>
</gene>
<keyword evidence="1" id="KW-0282">Flagellum</keyword>
<dbReference type="Proteomes" id="UP000186102">
    <property type="component" value="Unassembled WGS sequence"/>
</dbReference>
<keyword evidence="2" id="KW-1185">Reference proteome</keyword>